<evidence type="ECO:0000313" key="2">
    <source>
        <dbReference type="EMBL" id="CAG6755681.1"/>
    </source>
</evidence>
<feature type="transmembrane region" description="Helical" evidence="1">
    <location>
        <begin position="39"/>
        <end position="55"/>
    </location>
</feature>
<sequence>MFFNSSFSSYWAIILALIYSAILCFSNIFISFFPLSSSSFFSCSCLLFSCSSFVLKNFASFHSAICFLTSSFILLYLPIRPVLGFELGVSDLDIISLIFPTDRDWPDFFDCFHFCTASFLSWSNLVYFSYHSSCSSTTSLVISGHFWCNNSTTCSVLCLLFNKRNS</sequence>
<dbReference type="EMBL" id="HBUF01542759">
    <property type="protein sequence ID" value="CAG6755678.1"/>
    <property type="molecule type" value="Transcribed_RNA"/>
</dbReference>
<reference evidence="2" key="1">
    <citation type="submission" date="2021-05" db="EMBL/GenBank/DDBJ databases">
        <authorList>
            <person name="Alioto T."/>
            <person name="Alioto T."/>
            <person name="Gomez Garrido J."/>
        </authorList>
    </citation>
    <scope>NUCLEOTIDE SEQUENCE</scope>
</reference>
<dbReference type="EMBL" id="HBUF01066401">
    <property type="protein sequence ID" value="CAG6627781.1"/>
    <property type="molecule type" value="Transcribed_RNA"/>
</dbReference>
<feature type="transmembrane region" description="Helical" evidence="1">
    <location>
        <begin position="61"/>
        <end position="79"/>
    </location>
</feature>
<keyword evidence="1" id="KW-0812">Transmembrane</keyword>
<protein>
    <submittedName>
        <fullName evidence="2">Uncharacterized protein</fullName>
    </submittedName>
</protein>
<feature type="transmembrane region" description="Helical" evidence="1">
    <location>
        <begin position="12"/>
        <end position="32"/>
    </location>
</feature>
<dbReference type="EMBL" id="HBUF01066403">
    <property type="protein sequence ID" value="CAG6627787.1"/>
    <property type="molecule type" value="Transcribed_RNA"/>
</dbReference>
<dbReference type="EMBL" id="HBUF01542761">
    <property type="protein sequence ID" value="CAG6755684.1"/>
    <property type="molecule type" value="Transcribed_RNA"/>
</dbReference>
<keyword evidence="1" id="KW-1133">Transmembrane helix</keyword>
<dbReference type="EMBL" id="HBUF01066402">
    <property type="protein sequence ID" value="CAG6627784.1"/>
    <property type="molecule type" value="Transcribed_RNA"/>
</dbReference>
<keyword evidence="1" id="KW-0472">Membrane</keyword>
<proteinExistence type="predicted"/>
<organism evidence="2">
    <name type="scientific">Cacopsylla melanoneura</name>
    <dbReference type="NCBI Taxonomy" id="428564"/>
    <lineage>
        <taxon>Eukaryota</taxon>
        <taxon>Metazoa</taxon>
        <taxon>Ecdysozoa</taxon>
        <taxon>Arthropoda</taxon>
        <taxon>Hexapoda</taxon>
        <taxon>Insecta</taxon>
        <taxon>Pterygota</taxon>
        <taxon>Neoptera</taxon>
        <taxon>Paraneoptera</taxon>
        <taxon>Hemiptera</taxon>
        <taxon>Sternorrhyncha</taxon>
        <taxon>Psylloidea</taxon>
        <taxon>Psyllidae</taxon>
        <taxon>Psyllinae</taxon>
        <taxon>Cacopsylla</taxon>
    </lineage>
</organism>
<dbReference type="EMBL" id="HBUF01542760">
    <property type="protein sequence ID" value="CAG6755681.1"/>
    <property type="molecule type" value="Transcribed_RNA"/>
</dbReference>
<dbReference type="AlphaFoldDB" id="A0A8D9EJ86"/>
<dbReference type="EMBL" id="HBUF01542758">
    <property type="protein sequence ID" value="CAG6755675.1"/>
    <property type="molecule type" value="Transcribed_RNA"/>
</dbReference>
<accession>A0A8D9EJ86</accession>
<dbReference type="EMBL" id="HBUF01066404">
    <property type="protein sequence ID" value="CAG6627791.1"/>
    <property type="molecule type" value="Transcribed_RNA"/>
</dbReference>
<dbReference type="EMBL" id="HBUF01066400">
    <property type="protein sequence ID" value="CAG6627778.1"/>
    <property type="molecule type" value="Transcribed_RNA"/>
</dbReference>
<evidence type="ECO:0000256" key="1">
    <source>
        <dbReference type="SAM" id="Phobius"/>
    </source>
</evidence>
<name>A0A8D9EJ86_9HEMI</name>
<dbReference type="EMBL" id="HBUF01542762">
    <property type="protein sequence ID" value="CAG6755687.1"/>
    <property type="molecule type" value="Transcribed_RNA"/>
</dbReference>